<evidence type="ECO:0000313" key="4">
    <source>
        <dbReference type="Proteomes" id="UP001633002"/>
    </source>
</evidence>
<feature type="region of interest" description="Disordered" evidence="2">
    <location>
        <begin position="650"/>
        <end position="672"/>
    </location>
</feature>
<sequence>MESKVKVEHAPGKATTKVANSSGRVGEVGCITGTEDTSKSKKVDVPNDELDTAWTEEDFILSEDYFAKECRLPNDGVMPNDITKALVSDEEVERCFGPRSRTKGRNGPKLNNCVGLPQSEVLHLFQVIDGHEKPVNNTLGATFPRALYAERFLKKRINWARYAHERHRNQLRSSKARKESKPIGPPIVRPLRVYKPPTDLILEPLDSEDASASPKREVRSPKHEQNLKTEAAETSMLGKEEPGASVIMGGSLDEAPESSSVIPEVRPVKLASPASYMPGFIELKDDIAVREKLIAKLRADITALTKAIAGFRGDLLLANESIAKAESRYKAENANREKLESERATLAEAKLSLEIRLDDGGFDEENPEDMKLLHSLELEEEELNLKHSGVLSALEECTVRLKKSQTELKLSRDLVEESKVQVENEEQEIETAERAIAREQSKLEAQIQELNCLQEVRQEWEKKVGLQKQQDAFSECIKALYQKTPHVLFERRIFEAKKRQCFNVKYTDTGAERTWRVSAATTKVRSASPCSTVVSTREEERENDVSLVGTNHVLRTRSRAGKRVGSKGEVVRKDHLEYFRTDISALHRCGQLQMAGDSQSKYLGVLHISKCWGPCQGQLTYAGCARLLKDGRPCELGLKTHRTREIAGCSSNSQANMASSQTATPAGKSRDRVGHSCVDSSGQVQLFHFFIETAEPRHLLEVWDRPGQDLFQMTGQEFFEKYGHDVLSLRKFVSSYLASTAWAITVIGTPSTNGYLCVLSFSCAGIRSPNIVSKVGSASAHVGVVVVPTAPDQAFLAMEITPSYGRSSLEALLRVQTRVDNLSREIVEAIAAIKLDQEEEFADSASEWA</sequence>
<feature type="coiled-coil region" evidence="1">
    <location>
        <begin position="408"/>
        <end position="463"/>
    </location>
</feature>
<feature type="region of interest" description="Disordered" evidence="2">
    <location>
        <begin position="204"/>
        <end position="240"/>
    </location>
</feature>
<evidence type="ECO:0000256" key="2">
    <source>
        <dbReference type="SAM" id="MobiDB-lite"/>
    </source>
</evidence>
<feature type="region of interest" description="Disordered" evidence="2">
    <location>
        <begin position="167"/>
        <end position="191"/>
    </location>
</feature>
<dbReference type="Proteomes" id="UP001633002">
    <property type="component" value="Unassembled WGS sequence"/>
</dbReference>
<evidence type="ECO:0000313" key="3">
    <source>
        <dbReference type="EMBL" id="KAL3701703.1"/>
    </source>
</evidence>
<feature type="region of interest" description="Disordered" evidence="2">
    <location>
        <begin position="1"/>
        <end position="21"/>
    </location>
</feature>
<reference evidence="3 4" key="1">
    <citation type="submission" date="2024-09" db="EMBL/GenBank/DDBJ databases">
        <title>Chromosome-scale assembly of Riccia sorocarpa.</title>
        <authorList>
            <person name="Paukszto L."/>
        </authorList>
    </citation>
    <scope>NUCLEOTIDE SEQUENCE [LARGE SCALE GENOMIC DNA]</scope>
    <source>
        <strain evidence="3">LP-2024</strain>
        <tissue evidence="3">Aerial parts of the thallus</tissue>
    </source>
</reference>
<protein>
    <submittedName>
        <fullName evidence="3">Uncharacterized protein</fullName>
    </submittedName>
</protein>
<feature type="compositionally biased region" description="Low complexity" evidence="2">
    <location>
        <begin position="650"/>
        <end position="664"/>
    </location>
</feature>
<feature type="coiled-coil region" evidence="1">
    <location>
        <begin position="322"/>
        <end position="356"/>
    </location>
</feature>
<feature type="compositionally biased region" description="Basic and acidic residues" evidence="2">
    <location>
        <begin position="1"/>
        <end position="11"/>
    </location>
</feature>
<gene>
    <name evidence="3" type="ORF">R1sor_019725</name>
</gene>
<keyword evidence="1" id="KW-0175">Coiled coil</keyword>
<evidence type="ECO:0000256" key="1">
    <source>
        <dbReference type="SAM" id="Coils"/>
    </source>
</evidence>
<comment type="caution">
    <text evidence="3">The sequence shown here is derived from an EMBL/GenBank/DDBJ whole genome shotgun (WGS) entry which is preliminary data.</text>
</comment>
<organism evidence="3 4">
    <name type="scientific">Riccia sorocarpa</name>
    <dbReference type="NCBI Taxonomy" id="122646"/>
    <lineage>
        <taxon>Eukaryota</taxon>
        <taxon>Viridiplantae</taxon>
        <taxon>Streptophyta</taxon>
        <taxon>Embryophyta</taxon>
        <taxon>Marchantiophyta</taxon>
        <taxon>Marchantiopsida</taxon>
        <taxon>Marchantiidae</taxon>
        <taxon>Marchantiales</taxon>
        <taxon>Ricciaceae</taxon>
        <taxon>Riccia</taxon>
    </lineage>
</organism>
<proteinExistence type="predicted"/>
<accession>A0ABD3IDG8</accession>
<keyword evidence="4" id="KW-1185">Reference proteome</keyword>
<feature type="compositionally biased region" description="Basic and acidic residues" evidence="2">
    <location>
        <begin position="214"/>
        <end position="231"/>
    </location>
</feature>
<dbReference type="EMBL" id="JBJQOH010000001">
    <property type="protein sequence ID" value="KAL3701703.1"/>
    <property type="molecule type" value="Genomic_DNA"/>
</dbReference>
<name>A0ABD3IDG8_9MARC</name>
<dbReference type="AlphaFoldDB" id="A0ABD3IDG8"/>